<dbReference type="SUPFAM" id="SSF50494">
    <property type="entry name" value="Trypsin-like serine proteases"/>
    <property type="match status" value="1"/>
</dbReference>
<keyword evidence="3" id="KW-1185">Reference proteome</keyword>
<dbReference type="Pfam" id="PF00089">
    <property type="entry name" value="Trypsin"/>
    <property type="match status" value="1"/>
</dbReference>
<evidence type="ECO:0000259" key="1">
    <source>
        <dbReference type="Pfam" id="PF00089"/>
    </source>
</evidence>
<name>A0A3Q0S1Z6_AMPCI</name>
<evidence type="ECO:0000313" key="3">
    <source>
        <dbReference type="Proteomes" id="UP000261340"/>
    </source>
</evidence>
<proteinExistence type="predicted"/>
<reference evidence="2" key="1">
    <citation type="submission" date="2025-08" db="UniProtKB">
        <authorList>
            <consortium name="Ensembl"/>
        </authorList>
    </citation>
    <scope>IDENTIFICATION</scope>
</reference>
<dbReference type="Gene3D" id="2.40.10.10">
    <property type="entry name" value="Trypsin-like serine proteases"/>
    <property type="match status" value="1"/>
</dbReference>
<dbReference type="AlphaFoldDB" id="A0A3Q0S1Z6"/>
<reference evidence="2" key="2">
    <citation type="submission" date="2025-09" db="UniProtKB">
        <authorList>
            <consortium name="Ensembl"/>
        </authorList>
    </citation>
    <scope>IDENTIFICATION</scope>
</reference>
<sequence length="93" mass="10381">MQKINFVKALFFKVTSLLTAENKTHKSSCGGSLIHPQWVLTAAHCWKPGCPQMPALLKYASCVQIQGLHPSKADYVTASRRRLSKFEESSKCD</sequence>
<accession>A0A3Q0S1Z6</accession>
<dbReference type="InterPro" id="IPR043504">
    <property type="entry name" value="Peptidase_S1_PA_chymotrypsin"/>
</dbReference>
<feature type="domain" description="Peptidase S1" evidence="1">
    <location>
        <begin position="24"/>
        <end position="47"/>
    </location>
</feature>
<dbReference type="GO" id="GO:0006508">
    <property type="term" value="P:proteolysis"/>
    <property type="evidence" value="ECO:0007669"/>
    <property type="project" value="InterPro"/>
</dbReference>
<dbReference type="Proteomes" id="UP000261340">
    <property type="component" value="Unplaced"/>
</dbReference>
<dbReference type="InterPro" id="IPR001254">
    <property type="entry name" value="Trypsin_dom"/>
</dbReference>
<organism evidence="2 3">
    <name type="scientific">Amphilophus citrinellus</name>
    <name type="common">Midas cichlid</name>
    <name type="synonym">Cichlasoma citrinellum</name>
    <dbReference type="NCBI Taxonomy" id="61819"/>
    <lineage>
        <taxon>Eukaryota</taxon>
        <taxon>Metazoa</taxon>
        <taxon>Chordata</taxon>
        <taxon>Craniata</taxon>
        <taxon>Vertebrata</taxon>
        <taxon>Euteleostomi</taxon>
        <taxon>Actinopterygii</taxon>
        <taxon>Neopterygii</taxon>
        <taxon>Teleostei</taxon>
        <taxon>Neoteleostei</taxon>
        <taxon>Acanthomorphata</taxon>
        <taxon>Ovalentaria</taxon>
        <taxon>Cichlomorphae</taxon>
        <taxon>Cichliformes</taxon>
        <taxon>Cichlidae</taxon>
        <taxon>New World cichlids</taxon>
        <taxon>Cichlasomatinae</taxon>
        <taxon>Heroini</taxon>
        <taxon>Amphilophus</taxon>
    </lineage>
</organism>
<dbReference type="InterPro" id="IPR009003">
    <property type="entry name" value="Peptidase_S1_PA"/>
</dbReference>
<dbReference type="Ensembl" id="ENSACIT00000016342.1">
    <property type="protein sequence ID" value="ENSACIP00000015923.1"/>
    <property type="gene ID" value="ENSACIG00000012352.1"/>
</dbReference>
<protein>
    <recommendedName>
        <fullName evidence="1">Peptidase S1 domain-containing protein</fullName>
    </recommendedName>
</protein>
<evidence type="ECO:0000313" key="2">
    <source>
        <dbReference type="Ensembl" id="ENSACIP00000015923.1"/>
    </source>
</evidence>
<dbReference type="GO" id="GO:0004252">
    <property type="term" value="F:serine-type endopeptidase activity"/>
    <property type="evidence" value="ECO:0007669"/>
    <property type="project" value="InterPro"/>
</dbReference>